<sequence>ALLLTALYDPPTQTSQGRCAPHPLRTRPRAVNEFTDYAADMTVVLAYYNYLDDWQDDHKRSRLRLAKQLEPHLENIRRQWPRQCEAIHTKLDELNRLESANSTDLDALCNAFGALLGAVFSPREDFWSPALTQMGRGLGGFIYLMDAYDDLKKDTRHGSFNALAATKQAFGSDTAGFEARCRELLTQQM</sequence>
<protein>
    <submittedName>
        <fullName evidence="1">Uncharacterized protein</fullName>
    </submittedName>
</protein>
<name>K1R2D1_9ZZZZ</name>
<feature type="non-terminal residue" evidence="1">
    <location>
        <position position="1"/>
    </location>
</feature>
<dbReference type="EMBL" id="AJWZ01012009">
    <property type="protein sequence ID" value="EKC43452.1"/>
    <property type="molecule type" value="Genomic_DNA"/>
</dbReference>
<comment type="caution">
    <text evidence="1">The sequence shown here is derived from an EMBL/GenBank/DDBJ whole genome shotgun (WGS) entry which is preliminary data.</text>
</comment>
<evidence type="ECO:0000313" key="1">
    <source>
        <dbReference type="EMBL" id="EKC43452.1"/>
    </source>
</evidence>
<dbReference type="AlphaFoldDB" id="K1R2D1"/>
<gene>
    <name evidence="1" type="ORF">OBE_17994</name>
</gene>
<dbReference type="Pfam" id="PF18937">
    <property type="entry name" value="DUF5685"/>
    <property type="match status" value="1"/>
</dbReference>
<accession>K1R2D1</accession>
<dbReference type="InterPro" id="IPR043740">
    <property type="entry name" value="DUF5685"/>
</dbReference>
<feature type="non-terminal residue" evidence="1">
    <location>
        <position position="189"/>
    </location>
</feature>
<proteinExistence type="predicted"/>
<reference evidence="1" key="1">
    <citation type="journal article" date="2013" name="Environ. Microbiol.">
        <title>Microbiota from the distal guts of lean and obese adolescents exhibit partial functional redundancy besides clear differences in community structure.</title>
        <authorList>
            <person name="Ferrer M."/>
            <person name="Ruiz A."/>
            <person name="Lanza F."/>
            <person name="Haange S.B."/>
            <person name="Oberbach A."/>
            <person name="Till H."/>
            <person name="Bargiela R."/>
            <person name="Campoy C."/>
            <person name="Segura M.T."/>
            <person name="Richter M."/>
            <person name="von Bergen M."/>
            <person name="Seifert J."/>
            <person name="Suarez A."/>
        </authorList>
    </citation>
    <scope>NUCLEOTIDE SEQUENCE</scope>
</reference>
<organism evidence="1">
    <name type="scientific">human gut metagenome</name>
    <dbReference type="NCBI Taxonomy" id="408170"/>
    <lineage>
        <taxon>unclassified sequences</taxon>
        <taxon>metagenomes</taxon>
        <taxon>organismal metagenomes</taxon>
    </lineage>
</organism>